<name>B4KGI2_DROMO</name>
<keyword evidence="1" id="KW-0472">Membrane</keyword>
<evidence type="ECO:0000256" key="1">
    <source>
        <dbReference type="SAM" id="Phobius"/>
    </source>
</evidence>
<reference evidence="2 3" key="1">
    <citation type="journal article" date="2007" name="Nature">
        <title>Evolution of genes and genomes on the Drosophila phylogeny.</title>
        <authorList>
            <consortium name="Drosophila 12 Genomes Consortium"/>
            <person name="Clark A.G."/>
            <person name="Eisen M.B."/>
            <person name="Smith D.R."/>
            <person name="Bergman C.M."/>
            <person name="Oliver B."/>
            <person name="Markow T.A."/>
            <person name="Kaufman T.C."/>
            <person name="Kellis M."/>
            <person name="Gelbart W."/>
            <person name="Iyer V.N."/>
            <person name="Pollard D.A."/>
            <person name="Sackton T.B."/>
            <person name="Larracuente A.M."/>
            <person name="Singh N.D."/>
            <person name="Abad J.P."/>
            <person name="Abt D.N."/>
            <person name="Adryan B."/>
            <person name="Aguade M."/>
            <person name="Akashi H."/>
            <person name="Anderson W.W."/>
            <person name="Aquadro C.F."/>
            <person name="Ardell D.H."/>
            <person name="Arguello R."/>
            <person name="Artieri C.G."/>
            <person name="Barbash D.A."/>
            <person name="Barker D."/>
            <person name="Barsanti P."/>
            <person name="Batterham P."/>
            <person name="Batzoglou S."/>
            <person name="Begun D."/>
            <person name="Bhutkar A."/>
            <person name="Blanco E."/>
            <person name="Bosak S.A."/>
            <person name="Bradley R.K."/>
            <person name="Brand A.D."/>
            <person name="Brent M.R."/>
            <person name="Brooks A.N."/>
            <person name="Brown R.H."/>
            <person name="Butlin R.K."/>
            <person name="Caggese C."/>
            <person name="Calvi B.R."/>
            <person name="Bernardo de Carvalho A."/>
            <person name="Caspi A."/>
            <person name="Castrezana S."/>
            <person name="Celniker S.E."/>
            <person name="Chang J.L."/>
            <person name="Chapple C."/>
            <person name="Chatterji S."/>
            <person name="Chinwalla A."/>
            <person name="Civetta A."/>
            <person name="Clifton S.W."/>
            <person name="Comeron J.M."/>
            <person name="Costello J.C."/>
            <person name="Coyne J.A."/>
            <person name="Daub J."/>
            <person name="David R.G."/>
            <person name="Delcher A.L."/>
            <person name="Delehaunty K."/>
            <person name="Do C.B."/>
            <person name="Ebling H."/>
            <person name="Edwards K."/>
            <person name="Eickbush T."/>
            <person name="Evans J.D."/>
            <person name="Filipski A."/>
            <person name="Findeiss S."/>
            <person name="Freyhult E."/>
            <person name="Fulton L."/>
            <person name="Fulton R."/>
            <person name="Garcia A.C."/>
            <person name="Gardiner A."/>
            <person name="Garfield D.A."/>
            <person name="Garvin B.E."/>
            <person name="Gibson G."/>
            <person name="Gilbert D."/>
            <person name="Gnerre S."/>
            <person name="Godfrey J."/>
            <person name="Good R."/>
            <person name="Gotea V."/>
            <person name="Gravely B."/>
            <person name="Greenberg A.J."/>
            <person name="Griffiths-Jones S."/>
            <person name="Gross S."/>
            <person name="Guigo R."/>
            <person name="Gustafson E.A."/>
            <person name="Haerty W."/>
            <person name="Hahn M.W."/>
            <person name="Halligan D.L."/>
            <person name="Halpern A.L."/>
            <person name="Halter G.M."/>
            <person name="Han M.V."/>
            <person name="Heger A."/>
            <person name="Hillier L."/>
            <person name="Hinrichs A.S."/>
            <person name="Holmes I."/>
            <person name="Hoskins R.A."/>
            <person name="Hubisz M.J."/>
            <person name="Hultmark D."/>
            <person name="Huntley M.A."/>
            <person name="Jaffe D.B."/>
            <person name="Jagadeeshan S."/>
            <person name="Jeck W.R."/>
            <person name="Johnson J."/>
            <person name="Jones C.D."/>
            <person name="Jordan W.C."/>
            <person name="Karpen G.H."/>
            <person name="Kataoka E."/>
            <person name="Keightley P.D."/>
            <person name="Kheradpour P."/>
            <person name="Kirkness E.F."/>
            <person name="Koerich L.B."/>
            <person name="Kristiansen K."/>
            <person name="Kudrna D."/>
            <person name="Kulathinal R.J."/>
            <person name="Kumar S."/>
            <person name="Kwok R."/>
            <person name="Lander E."/>
            <person name="Langley C.H."/>
            <person name="Lapoint R."/>
            <person name="Lazzaro B.P."/>
            <person name="Lee S.J."/>
            <person name="Levesque L."/>
            <person name="Li R."/>
            <person name="Lin C.F."/>
            <person name="Lin M.F."/>
            <person name="Lindblad-Toh K."/>
            <person name="Llopart A."/>
            <person name="Long M."/>
            <person name="Low L."/>
            <person name="Lozovsky E."/>
            <person name="Lu J."/>
            <person name="Luo M."/>
            <person name="Machado C.A."/>
            <person name="Makalowski W."/>
            <person name="Marzo M."/>
            <person name="Matsuda M."/>
            <person name="Matzkin L."/>
            <person name="McAllister B."/>
            <person name="McBride C.S."/>
            <person name="McKernan B."/>
            <person name="McKernan K."/>
            <person name="Mendez-Lago M."/>
            <person name="Minx P."/>
            <person name="Mollenhauer M.U."/>
            <person name="Montooth K."/>
            <person name="Mount S.M."/>
            <person name="Mu X."/>
            <person name="Myers E."/>
            <person name="Negre B."/>
            <person name="Newfeld S."/>
            <person name="Nielsen R."/>
            <person name="Noor M.A."/>
            <person name="O'Grady P."/>
            <person name="Pachter L."/>
            <person name="Papaceit M."/>
            <person name="Parisi M.J."/>
            <person name="Parisi M."/>
            <person name="Parts L."/>
            <person name="Pedersen J.S."/>
            <person name="Pesole G."/>
            <person name="Phillippy A.M."/>
            <person name="Ponting C.P."/>
            <person name="Pop M."/>
            <person name="Porcelli D."/>
            <person name="Powell J.R."/>
            <person name="Prohaska S."/>
            <person name="Pruitt K."/>
            <person name="Puig M."/>
            <person name="Quesneville H."/>
            <person name="Ram K.R."/>
            <person name="Rand D."/>
            <person name="Rasmussen M.D."/>
            <person name="Reed L.K."/>
            <person name="Reenan R."/>
            <person name="Reily A."/>
            <person name="Remington K.A."/>
            <person name="Rieger T.T."/>
            <person name="Ritchie M.G."/>
            <person name="Robin C."/>
            <person name="Rogers Y.H."/>
            <person name="Rohde C."/>
            <person name="Rozas J."/>
            <person name="Rubenfield M.J."/>
            <person name="Ruiz A."/>
            <person name="Russo S."/>
            <person name="Salzberg S.L."/>
            <person name="Sanchez-Gracia A."/>
            <person name="Saranga D.J."/>
            <person name="Sato H."/>
            <person name="Schaeffer S.W."/>
            <person name="Schatz M.C."/>
            <person name="Schlenke T."/>
            <person name="Schwartz R."/>
            <person name="Segarra C."/>
            <person name="Singh R.S."/>
            <person name="Sirot L."/>
            <person name="Sirota M."/>
            <person name="Sisneros N.B."/>
            <person name="Smith C.D."/>
            <person name="Smith T.F."/>
            <person name="Spieth J."/>
            <person name="Stage D.E."/>
            <person name="Stark A."/>
            <person name="Stephan W."/>
            <person name="Strausberg R.L."/>
            <person name="Strempel S."/>
            <person name="Sturgill D."/>
            <person name="Sutton G."/>
            <person name="Sutton G.G."/>
            <person name="Tao W."/>
            <person name="Teichmann S."/>
            <person name="Tobari Y.N."/>
            <person name="Tomimura Y."/>
            <person name="Tsolas J.M."/>
            <person name="Valente V.L."/>
            <person name="Venter E."/>
            <person name="Venter J.C."/>
            <person name="Vicario S."/>
            <person name="Vieira F.G."/>
            <person name="Vilella A.J."/>
            <person name="Villasante A."/>
            <person name="Walenz B."/>
            <person name="Wang J."/>
            <person name="Wasserman M."/>
            <person name="Watts T."/>
            <person name="Wilson D."/>
            <person name="Wilson R.K."/>
            <person name="Wing R.A."/>
            <person name="Wolfner M.F."/>
            <person name="Wong A."/>
            <person name="Wong G.K."/>
            <person name="Wu C.I."/>
            <person name="Wu G."/>
            <person name="Yamamoto D."/>
            <person name="Yang H.P."/>
            <person name="Yang S.P."/>
            <person name="Yorke J.A."/>
            <person name="Yoshida K."/>
            <person name="Zdobnov E."/>
            <person name="Zhang P."/>
            <person name="Zhang Y."/>
            <person name="Zimin A.V."/>
            <person name="Baldwin J."/>
            <person name="Abdouelleil A."/>
            <person name="Abdulkadir J."/>
            <person name="Abebe A."/>
            <person name="Abera B."/>
            <person name="Abreu J."/>
            <person name="Acer S.C."/>
            <person name="Aftuck L."/>
            <person name="Alexander A."/>
            <person name="An P."/>
            <person name="Anderson E."/>
            <person name="Anderson S."/>
            <person name="Arachi H."/>
            <person name="Azer M."/>
            <person name="Bachantsang P."/>
            <person name="Barry A."/>
            <person name="Bayul T."/>
            <person name="Berlin A."/>
            <person name="Bessette D."/>
            <person name="Bloom T."/>
            <person name="Blye J."/>
            <person name="Boguslavskiy L."/>
            <person name="Bonnet C."/>
            <person name="Boukhgalter B."/>
            <person name="Bourzgui I."/>
            <person name="Brown A."/>
            <person name="Cahill P."/>
            <person name="Channer S."/>
            <person name="Cheshatsang Y."/>
            <person name="Chuda L."/>
            <person name="Citroen M."/>
            <person name="Collymore A."/>
            <person name="Cooke P."/>
            <person name="Costello M."/>
            <person name="D'Aco K."/>
            <person name="Daza R."/>
            <person name="De Haan G."/>
            <person name="DeGray S."/>
            <person name="DeMaso C."/>
            <person name="Dhargay N."/>
            <person name="Dooley K."/>
            <person name="Dooley E."/>
            <person name="Doricent M."/>
            <person name="Dorje P."/>
            <person name="Dorjee K."/>
            <person name="Dupes A."/>
            <person name="Elong R."/>
            <person name="Falk J."/>
            <person name="Farina A."/>
            <person name="Faro S."/>
            <person name="Ferguson D."/>
            <person name="Fisher S."/>
            <person name="Foley C.D."/>
            <person name="Franke A."/>
            <person name="Friedrich D."/>
            <person name="Gadbois L."/>
            <person name="Gearin G."/>
            <person name="Gearin C.R."/>
            <person name="Giannoukos G."/>
            <person name="Goode T."/>
            <person name="Graham J."/>
            <person name="Grandbois E."/>
            <person name="Grewal S."/>
            <person name="Gyaltsen K."/>
            <person name="Hafez N."/>
            <person name="Hagos B."/>
            <person name="Hall J."/>
            <person name="Henson C."/>
            <person name="Hollinger A."/>
            <person name="Honan T."/>
            <person name="Huard M.D."/>
            <person name="Hughes L."/>
            <person name="Hurhula B."/>
            <person name="Husby M.E."/>
            <person name="Kamat A."/>
            <person name="Kanga B."/>
            <person name="Kashin S."/>
            <person name="Khazanovich D."/>
            <person name="Kisner P."/>
            <person name="Lance K."/>
            <person name="Lara M."/>
            <person name="Lee W."/>
            <person name="Lennon N."/>
            <person name="Letendre F."/>
            <person name="LeVine R."/>
            <person name="Lipovsky A."/>
            <person name="Liu X."/>
            <person name="Liu J."/>
            <person name="Liu S."/>
            <person name="Lokyitsang T."/>
            <person name="Lokyitsang Y."/>
            <person name="Lubonja R."/>
            <person name="Lui A."/>
            <person name="MacDonald P."/>
            <person name="Magnisalis V."/>
            <person name="Maru K."/>
            <person name="Matthews C."/>
            <person name="McCusker W."/>
            <person name="McDonough S."/>
            <person name="Mehta T."/>
            <person name="Meldrim J."/>
            <person name="Meneus L."/>
            <person name="Mihai O."/>
            <person name="Mihalev A."/>
            <person name="Mihova T."/>
            <person name="Mittelman R."/>
            <person name="Mlenga V."/>
            <person name="Montmayeur A."/>
            <person name="Mulrain L."/>
            <person name="Navidi A."/>
            <person name="Naylor J."/>
            <person name="Negash T."/>
            <person name="Nguyen T."/>
            <person name="Nguyen N."/>
            <person name="Nicol R."/>
            <person name="Norbu C."/>
            <person name="Norbu N."/>
            <person name="Novod N."/>
            <person name="O'Neill B."/>
            <person name="Osman S."/>
            <person name="Markiewicz E."/>
            <person name="Oyono O.L."/>
            <person name="Patti C."/>
            <person name="Phunkhang P."/>
            <person name="Pierre F."/>
            <person name="Priest M."/>
            <person name="Raghuraman S."/>
            <person name="Rege F."/>
            <person name="Reyes R."/>
            <person name="Rise C."/>
            <person name="Rogov P."/>
            <person name="Ross K."/>
            <person name="Ryan E."/>
            <person name="Settipalli S."/>
            <person name="Shea T."/>
            <person name="Sherpa N."/>
            <person name="Shi L."/>
            <person name="Shih D."/>
            <person name="Sparrow T."/>
            <person name="Spaulding J."/>
            <person name="Stalker J."/>
            <person name="Stange-Thomann N."/>
            <person name="Stavropoulos S."/>
            <person name="Stone C."/>
            <person name="Strader C."/>
            <person name="Tesfaye S."/>
            <person name="Thomson T."/>
            <person name="Thoulutsang Y."/>
            <person name="Thoulutsang D."/>
            <person name="Topham K."/>
            <person name="Topping I."/>
            <person name="Tsamla T."/>
            <person name="Vassiliev H."/>
            <person name="Vo A."/>
            <person name="Wangchuk T."/>
            <person name="Wangdi T."/>
            <person name="Weiand M."/>
            <person name="Wilkinson J."/>
            <person name="Wilson A."/>
            <person name="Yadav S."/>
            <person name="Young G."/>
            <person name="Yu Q."/>
            <person name="Zembek L."/>
            <person name="Zhong D."/>
            <person name="Zimmer A."/>
            <person name="Zwirko Z."/>
            <person name="Jaffe D.B."/>
            <person name="Alvarez P."/>
            <person name="Brockman W."/>
            <person name="Butler J."/>
            <person name="Chin C."/>
            <person name="Gnerre S."/>
            <person name="Grabherr M."/>
            <person name="Kleber M."/>
            <person name="Mauceli E."/>
            <person name="MacCallum I."/>
        </authorList>
    </citation>
    <scope>NUCLEOTIDE SEQUENCE [LARGE SCALE GENOMIC DNA]</scope>
    <source>
        <strain evidence="3">Tucson 15081-1352.22</strain>
    </source>
</reference>
<feature type="transmembrane region" description="Helical" evidence="1">
    <location>
        <begin position="36"/>
        <end position="56"/>
    </location>
</feature>
<protein>
    <submittedName>
        <fullName evidence="2">Uncharacterized protein</fullName>
    </submittedName>
</protein>
<feature type="transmembrane region" description="Helical" evidence="1">
    <location>
        <begin position="68"/>
        <end position="87"/>
    </location>
</feature>
<dbReference type="PhylomeDB" id="B4KGI2"/>
<sequence>MASIEAVLVAGVMHLVLQYSLYITPLTTFSMPGPTLPTFIVCVALLDIIYANHIVPLCMDERPQVFKYIAECLVAIFILEVGMLVFWHTLEHVVVMIARTLLLGMELVSSEYYYDHEAVLIGAFTVPVSLIVLATIVSFTNHMPKLCDRYMSRQMQVHLHLDKAVDFLSRSDRYKDSRFRKLLCTYNANAAKAHNPSWVKYFQNEK</sequence>
<dbReference type="HOGENOM" id="CLU_115108_0_0_1"/>
<dbReference type="OrthoDB" id="7882700at2759"/>
<accession>B4KGI2</accession>
<feature type="transmembrane region" description="Helical" evidence="1">
    <location>
        <begin position="118"/>
        <end position="139"/>
    </location>
</feature>
<gene>
    <name evidence="2" type="primary">Dmoj\GI17547</name>
    <name evidence="2" type="ORF">Dmoj_GI17547</name>
</gene>
<dbReference type="Pfam" id="PF16089">
    <property type="entry name" value="DUF4818"/>
    <property type="match status" value="1"/>
</dbReference>
<dbReference type="InParanoid" id="B4KGI2"/>
<dbReference type="AlphaFoldDB" id="B4KGI2"/>
<evidence type="ECO:0000313" key="2">
    <source>
        <dbReference type="EMBL" id="EDW12178.1"/>
    </source>
</evidence>
<dbReference type="KEGG" id="dmo:Dmoj_GI17547"/>
<proteinExistence type="predicted"/>
<keyword evidence="1" id="KW-1133">Transmembrane helix</keyword>
<dbReference type="OMA" id="LIWDNCF"/>
<dbReference type="eggNOG" id="ENOG502TCGY">
    <property type="taxonomic scope" value="Eukaryota"/>
</dbReference>
<dbReference type="InterPro" id="IPR032145">
    <property type="entry name" value="DUF4818"/>
</dbReference>
<dbReference type="Proteomes" id="UP000009192">
    <property type="component" value="Unassembled WGS sequence"/>
</dbReference>
<dbReference type="EMBL" id="CH933807">
    <property type="protein sequence ID" value="EDW12178.1"/>
    <property type="molecule type" value="Genomic_DNA"/>
</dbReference>
<evidence type="ECO:0000313" key="3">
    <source>
        <dbReference type="Proteomes" id="UP000009192"/>
    </source>
</evidence>
<keyword evidence="3" id="KW-1185">Reference proteome</keyword>
<feature type="transmembrane region" description="Helical" evidence="1">
    <location>
        <begin position="7"/>
        <end position="24"/>
    </location>
</feature>
<keyword evidence="1" id="KW-0812">Transmembrane</keyword>
<organism evidence="2 3">
    <name type="scientific">Drosophila mojavensis</name>
    <name type="common">Fruit fly</name>
    <dbReference type="NCBI Taxonomy" id="7230"/>
    <lineage>
        <taxon>Eukaryota</taxon>
        <taxon>Metazoa</taxon>
        <taxon>Ecdysozoa</taxon>
        <taxon>Arthropoda</taxon>
        <taxon>Hexapoda</taxon>
        <taxon>Insecta</taxon>
        <taxon>Pterygota</taxon>
        <taxon>Neoptera</taxon>
        <taxon>Endopterygota</taxon>
        <taxon>Diptera</taxon>
        <taxon>Brachycera</taxon>
        <taxon>Muscomorpha</taxon>
        <taxon>Ephydroidea</taxon>
        <taxon>Drosophilidae</taxon>
        <taxon>Drosophila</taxon>
    </lineage>
</organism>